<accession>A0ABV4FKR9</accession>
<evidence type="ECO:0000313" key="2">
    <source>
        <dbReference type="Proteomes" id="UP001565369"/>
    </source>
</evidence>
<dbReference type="Proteomes" id="UP001565369">
    <property type="component" value="Unassembled WGS sequence"/>
</dbReference>
<comment type="caution">
    <text evidence="1">The sequence shown here is derived from an EMBL/GenBank/DDBJ whole genome shotgun (WGS) entry which is preliminary data.</text>
</comment>
<organism evidence="1 2">
    <name type="scientific">Bradyrhizobium ottawaense</name>
    <dbReference type="NCBI Taxonomy" id="931866"/>
    <lineage>
        <taxon>Bacteria</taxon>
        <taxon>Pseudomonadati</taxon>
        <taxon>Pseudomonadota</taxon>
        <taxon>Alphaproteobacteria</taxon>
        <taxon>Hyphomicrobiales</taxon>
        <taxon>Nitrobacteraceae</taxon>
        <taxon>Bradyrhizobium</taxon>
    </lineage>
</organism>
<dbReference type="EMBL" id="JBGBZJ010000003">
    <property type="protein sequence ID" value="MEY9451790.1"/>
    <property type="molecule type" value="Genomic_DNA"/>
</dbReference>
<reference evidence="1 2" key="1">
    <citation type="submission" date="2024-07" db="EMBL/GenBank/DDBJ databases">
        <title>Genomic Encyclopedia of Type Strains, Phase V (KMG-V): Genome sequencing to study the core and pangenomes of soil and plant-associated prokaryotes.</title>
        <authorList>
            <person name="Whitman W."/>
        </authorList>
    </citation>
    <scope>NUCLEOTIDE SEQUENCE [LARGE SCALE GENOMIC DNA]</scope>
    <source>
        <strain evidence="1 2">USDA 152</strain>
    </source>
</reference>
<protein>
    <submittedName>
        <fullName evidence="1">Uncharacterized protein</fullName>
    </submittedName>
</protein>
<name>A0ABV4FKR9_9BRAD</name>
<proteinExistence type="predicted"/>
<sequence>MTDALLSPSSCPDLIRASTPFFFPAKTWMAGTSPAMTGLGSQVLS</sequence>
<gene>
    <name evidence="1" type="ORF">ABIG07_000738</name>
</gene>
<keyword evidence="2" id="KW-1185">Reference proteome</keyword>
<evidence type="ECO:0000313" key="1">
    <source>
        <dbReference type="EMBL" id="MEY9451790.1"/>
    </source>
</evidence>